<evidence type="ECO:0000256" key="4">
    <source>
        <dbReference type="ARBA" id="ARBA00039989"/>
    </source>
</evidence>
<dbReference type="Pfam" id="PF01479">
    <property type="entry name" value="S4"/>
    <property type="match status" value="1"/>
</dbReference>
<dbReference type="InterPro" id="IPR020103">
    <property type="entry name" value="PsdUridine_synth_cat_dom_sf"/>
</dbReference>
<dbReference type="SMART" id="SM00363">
    <property type="entry name" value="S4"/>
    <property type="match status" value="1"/>
</dbReference>
<comment type="caution">
    <text evidence="12">The sequence shown here is derived from an EMBL/GenBank/DDBJ whole genome shotgun (WGS) entry which is preliminary data.</text>
</comment>
<dbReference type="GO" id="GO:0001522">
    <property type="term" value="P:pseudouridine synthesis"/>
    <property type="evidence" value="ECO:0007669"/>
    <property type="project" value="InterPro"/>
</dbReference>
<dbReference type="Gene3D" id="3.30.2350.10">
    <property type="entry name" value="Pseudouridine synthase"/>
    <property type="match status" value="1"/>
</dbReference>
<dbReference type="PANTHER" id="PTHR47683:SF2">
    <property type="entry name" value="RNA-BINDING S4 DOMAIN-CONTAINING PROTEIN"/>
    <property type="match status" value="1"/>
</dbReference>
<dbReference type="InterPro" id="IPR036986">
    <property type="entry name" value="S4_RNA-bd_sf"/>
</dbReference>
<evidence type="ECO:0000256" key="2">
    <source>
        <dbReference type="ARBA" id="ARBA00036535"/>
    </source>
</evidence>
<evidence type="ECO:0000256" key="3">
    <source>
        <dbReference type="ARBA" id="ARBA00038922"/>
    </source>
</evidence>
<dbReference type="CDD" id="cd02555">
    <property type="entry name" value="PSSA_1"/>
    <property type="match status" value="1"/>
</dbReference>
<dbReference type="GO" id="GO:0160138">
    <property type="term" value="F:23S rRNA pseudouridine(2604) synthase activity"/>
    <property type="evidence" value="ECO:0007669"/>
    <property type="project" value="UniProtKB-EC"/>
</dbReference>
<protein>
    <recommendedName>
        <fullName evidence="4">Dual-specificity RNA pseudouridine synthase RluF</fullName>
        <ecNumber evidence="3">5.4.99.21</ecNumber>
    </recommendedName>
    <alternativeName>
        <fullName evidence="6">23S rRNA pseudouridine(2604) synthase</fullName>
    </alternativeName>
    <alternativeName>
        <fullName evidence="8">Ribosomal large subunit pseudouridine synthase F</fullName>
    </alternativeName>
    <alternativeName>
        <fullName evidence="7">rRNA pseudouridylate synthase F</fullName>
    </alternativeName>
    <alternativeName>
        <fullName evidence="9">rRNA-uridine isomerase F</fullName>
    </alternativeName>
    <alternativeName>
        <fullName evidence="5">tRNA(Tyr) pseudouridine(35) synthase</fullName>
    </alternativeName>
</protein>
<dbReference type="Proteomes" id="UP000242418">
    <property type="component" value="Unassembled WGS sequence"/>
</dbReference>
<evidence type="ECO:0000256" key="5">
    <source>
        <dbReference type="ARBA" id="ARBA00041420"/>
    </source>
</evidence>
<proteinExistence type="predicted"/>
<dbReference type="GO" id="GO:0006396">
    <property type="term" value="P:RNA processing"/>
    <property type="evidence" value="ECO:0007669"/>
    <property type="project" value="UniProtKB-ARBA"/>
</dbReference>
<dbReference type="PROSITE" id="PS50889">
    <property type="entry name" value="S4"/>
    <property type="match status" value="1"/>
</dbReference>
<feature type="domain" description="RNA-binding S4" evidence="11">
    <location>
        <begin position="27"/>
        <end position="84"/>
    </location>
</feature>
<comment type="catalytic activity">
    <reaction evidence="1">
        <text>uridine(35) in tRNA(Tyr) = pseudouridine(35) in tRNA(Tyr)</text>
        <dbReference type="Rhea" id="RHEA:60556"/>
        <dbReference type="Rhea" id="RHEA-COMP:15607"/>
        <dbReference type="Rhea" id="RHEA-COMP:15608"/>
        <dbReference type="ChEBI" id="CHEBI:65314"/>
        <dbReference type="ChEBI" id="CHEBI:65315"/>
    </reaction>
</comment>
<dbReference type="PANTHER" id="PTHR47683">
    <property type="entry name" value="PSEUDOURIDINE SYNTHASE FAMILY PROTEIN-RELATED"/>
    <property type="match status" value="1"/>
</dbReference>
<organism evidence="12 13">
    <name type="scientific">Pseudomonas peli</name>
    <dbReference type="NCBI Taxonomy" id="592361"/>
    <lineage>
        <taxon>Bacteria</taxon>
        <taxon>Pseudomonadati</taxon>
        <taxon>Pseudomonadota</taxon>
        <taxon>Gammaproteobacteria</taxon>
        <taxon>Pseudomonadales</taxon>
        <taxon>Pseudomonadaceae</taxon>
        <taxon>Pseudomonas</taxon>
    </lineage>
</organism>
<gene>
    <name evidence="12" type="ORF">SAMN05216370_0596</name>
</gene>
<evidence type="ECO:0000256" key="10">
    <source>
        <dbReference type="PROSITE-ProRule" id="PRU00182"/>
    </source>
</evidence>
<name>A0AB37Z393_9PSED</name>
<accession>A0AB37Z393</accession>
<evidence type="ECO:0000259" key="11">
    <source>
        <dbReference type="SMART" id="SM00363"/>
    </source>
</evidence>
<dbReference type="FunFam" id="3.10.290.10:FF:000034">
    <property type="entry name" value="RNA-binding protein S4"/>
    <property type="match status" value="1"/>
</dbReference>
<dbReference type="SUPFAM" id="SSF55174">
    <property type="entry name" value="Alpha-L RNA-binding motif"/>
    <property type="match status" value="1"/>
</dbReference>
<evidence type="ECO:0000313" key="12">
    <source>
        <dbReference type="EMBL" id="SCW34744.1"/>
    </source>
</evidence>
<dbReference type="GO" id="GO:0003723">
    <property type="term" value="F:RNA binding"/>
    <property type="evidence" value="ECO:0007669"/>
    <property type="project" value="UniProtKB-KW"/>
</dbReference>
<evidence type="ECO:0000256" key="6">
    <source>
        <dbReference type="ARBA" id="ARBA00041697"/>
    </source>
</evidence>
<keyword evidence="10" id="KW-0694">RNA-binding</keyword>
<dbReference type="SUPFAM" id="SSF55120">
    <property type="entry name" value="Pseudouridine synthase"/>
    <property type="match status" value="1"/>
</dbReference>
<dbReference type="InterPro" id="IPR050343">
    <property type="entry name" value="RsuA_PseudoU_synthase"/>
</dbReference>
<dbReference type="EMBL" id="FMTL01000001">
    <property type="protein sequence ID" value="SCW34744.1"/>
    <property type="molecule type" value="Genomic_DNA"/>
</dbReference>
<evidence type="ECO:0000256" key="7">
    <source>
        <dbReference type="ARBA" id="ARBA00042843"/>
    </source>
</evidence>
<dbReference type="CDD" id="cd00165">
    <property type="entry name" value="S4"/>
    <property type="match status" value="1"/>
</dbReference>
<keyword evidence="13" id="KW-1185">Reference proteome</keyword>
<dbReference type="InterPro" id="IPR002942">
    <property type="entry name" value="S4_RNA-bd"/>
</dbReference>
<evidence type="ECO:0000313" key="13">
    <source>
        <dbReference type="Proteomes" id="UP000242418"/>
    </source>
</evidence>
<reference evidence="12 13" key="1">
    <citation type="submission" date="2016-10" db="EMBL/GenBank/DDBJ databases">
        <authorList>
            <person name="Varghese N."/>
            <person name="Submissions S."/>
        </authorList>
    </citation>
    <scope>NUCLEOTIDE SEQUENCE [LARGE SCALE GENOMIC DNA]</scope>
    <source>
        <strain evidence="12 13">DSM 17833</strain>
    </source>
</reference>
<evidence type="ECO:0000256" key="8">
    <source>
        <dbReference type="ARBA" id="ARBA00042890"/>
    </source>
</evidence>
<sequence length="258" mass="28639">MFRAPGACPVTMTALFLPMTAFMTDPIRLSKRLIEVIGCSRREAELYIEGGWVTVDGVVVEEPQFKVAEQRVELLPNAVLAPIEPVTLLLNVPNGHNPERAVEGISSANHWPEDSSGIRPLKGHFARLINCAPLQAGADGLHVLTQDWRIERKLKEDLSKLEQEYVVEVVGTLSASQLKRLAHGLTFNGVALPPCKVSWQNETRLRFALKNPLPGQIVFMCNSVDLKVLGMKRIRIGGVSMAKVQPGQWRYLAGKERF</sequence>
<dbReference type="Gene3D" id="3.10.290.10">
    <property type="entry name" value="RNA-binding S4 domain"/>
    <property type="match status" value="1"/>
</dbReference>
<dbReference type="AlphaFoldDB" id="A0AB37Z393"/>
<evidence type="ECO:0000256" key="9">
    <source>
        <dbReference type="ARBA" id="ARBA00043147"/>
    </source>
</evidence>
<evidence type="ECO:0000256" key="1">
    <source>
        <dbReference type="ARBA" id="ARBA00036390"/>
    </source>
</evidence>
<dbReference type="EC" id="5.4.99.21" evidence="3"/>
<comment type="catalytic activity">
    <reaction evidence="2">
        <text>uridine(2604) in 23S rRNA = pseudouridine(2604) in 23S rRNA</text>
        <dbReference type="Rhea" id="RHEA:38875"/>
        <dbReference type="Rhea" id="RHEA-COMP:10093"/>
        <dbReference type="Rhea" id="RHEA-COMP:10094"/>
        <dbReference type="ChEBI" id="CHEBI:65314"/>
        <dbReference type="ChEBI" id="CHEBI:65315"/>
        <dbReference type="EC" id="5.4.99.21"/>
    </reaction>
</comment>